<feature type="compositionally biased region" description="Low complexity" evidence="1">
    <location>
        <begin position="75"/>
        <end position="84"/>
    </location>
</feature>
<name>A0ABS4V8E1_9ACTN</name>
<feature type="region of interest" description="Disordered" evidence="1">
    <location>
        <begin position="1"/>
        <end position="125"/>
    </location>
</feature>
<accession>A0ABS4V8E1</accession>
<feature type="compositionally biased region" description="Low complexity" evidence="1">
    <location>
        <begin position="22"/>
        <end position="48"/>
    </location>
</feature>
<evidence type="ECO:0000313" key="3">
    <source>
        <dbReference type="Proteomes" id="UP001519311"/>
    </source>
</evidence>
<comment type="caution">
    <text evidence="2">The sequence shown here is derived from an EMBL/GenBank/DDBJ whole genome shotgun (WGS) entry which is preliminary data.</text>
</comment>
<proteinExistence type="predicted"/>
<evidence type="ECO:0000256" key="1">
    <source>
        <dbReference type="SAM" id="MobiDB-lite"/>
    </source>
</evidence>
<gene>
    <name evidence="2" type="ORF">JOF59_002572</name>
</gene>
<reference evidence="2 3" key="1">
    <citation type="submission" date="2021-03" db="EMBL/GenBank/DDBJ databases">
        <title>Sequencing the genomes of 1000 actinobacteria strains.</title>
        <authorList>
            <person name="Klenk H.-P."/>
        </authorList>
    </citation>
    <scope>NUCLEOTIDE SEQUENCE [LARGE SCALE GENOMIC DNA]</scope>
    <source>
        <strain evidence="2 3">DSM 40843</strain>
    </source>
</reference>
<feature type="compositionally biased region" description="Pro residues" evidence="1">
    <location>
        <begin position="8"/>
        <end position="21"/>
    </location>
</feature>
<organism evidence="2 3">
    <name type="scientific">Streptomyces clavifer</name>
    <dbReference type="NCBI Taxonomy" id="68188"/>
    <lineage>
        <taxon>Bacteria</taxon>
        <taxon>Bacillati</taxon>
        <taxon>Actinomycetota</taxon>
        <taxon>Actinomycetes</taxon>
        <taxon>Kitasatosporales</taxon>
        <taxon>Streptomycetaceae</taxon>
        <taxon>Streptomyces</taxon>
    </lineage>
</organism>
<dbReference type="RefSeq" id="WP_209470109.1">
    <property type="nucleotide sequence ID" value="NZ_BMWJ01000004.1"/>
</dbReference>
<keyword evidence="3" id="KW-1185">Reference proteome</keyword>
<dbReference type="EMBL" id="JAGINS010000001">
    <property type="protein sequence ID" value="MBP2360172.1"/>
    <property type="molecule type" value="Genomic_DNA"/>
</dbReference>
<feature type="compositionally biased region" description="Pro residues" evidence="1">
    <location>
        <begin position="49"/>
        <end position="62"/>
    </location>
</feature>
<dbReference type="Proteomes" id="UP001519311">
    <property type="component" value="Unassembled WGS sequence"/>
</dbReference>
<dbReference type="GeneID" id="97343742"/>
<evidence type="ECO:0000313" key="2">
    <source>
        <dbReference type="EMBL" id="MBP2360172.1"/>
    </source>
</evidence>
<protein>
    <submittedName>
        <fullName evidence="2">Uncharacterized protein</fullName>
    </submittedName>
</protein>
<sequence length="125" mass="12122">MSDERPGGRPPMPVGPPPPRGAPGAAPSGSAPSAAPSGAAAGFGAAAVPPVPAGLPAVPAPSPRREATHLRQGLPPAAAPWSAGPGTGPTPAPATARMRRIAQALPDWEPLPPGEITVRRPGAGT</sequence>